<name>A0ABT3ZKA8_9BURK</name>
<proteinExistence type="predicted"/>
<accession>A0ABT3ZKA8</accession>
<sequence length="112" mass="12806">MLAINKIVEHTRVRFYGNRSIDPTGPGLLGWACAKTLAMQWERREKLNQYIGISTSSRNADGLKLDFHVRAEKLSEENKFASRLRRASDASYMGASGANTYVEAWHQRDVYR</sequence>
<gene>
    <name evidence="1" type="ORF">OVY01_06895</name>
</gene>
<dbReference type="Proteomes" id="UP001082899">
    <property type="component" value="Unassembled WGS sequence"/>
</dbReference>
<reference evidence="1" key="1">
    <citation type="submission" date="2022-11" db="EMBL/GenBank/DDBJ databases">
        <title>Robbsia betulipollinis sp. nov., isolated from pollen of birch (Betula pendula).</title>
        <authorList>
            <person name="Shi H."/>
            <person name="Ambika Manirajan B."/>
            <person name="Ratering S."/>
            <person name="Geissler-Plaum R."/>
            <person name="Schnell S."/>
        </authorList>
    </citation>
    <scope>NUCLEOTIDE SEQUENCE</scope>
    <source>
        <strain evidence="1">Bb-Pol-6</strain>
    </source>
</reference>
<evidence type="ECO:0000313" key="1">
    <source>
        <dbReference type="EMBL" id="MCY0386963.1"/>
    </source>
</evidence>
<protein>
    <submittedName>
        <fullName evidence="1">Uncharacterized protein</fullName>
    </submittedName>
</protein>
<keyword evidence="2" id="KW-1185">Reference proteome</keyword>
<comment type="caution">
    <text evidence="1">The sequence shown here is derived from an EMBL/GenBank/DDBJ whole genome shotgun (WGS) entry which is preliminary data.</text>
</comment>
<evidence type="ECO:0000313" key="2">
    <source>
        <dbReference type="Proteomes" id="UP001082899"/>
    </source>
</evidence>
<dbReference type="EMBL" id="JAPMXC010000001">
    <property type="protein sequence ID" value="MCY0386963.1"/>
    <property type="molecule type" value="Genomic_DNA"/>
</dbReference>
<dbReference type="RefSeq" id="WP_267846637.1">
    <property type="nucleotide sequence ID" value="NZ_JAPMXC010000001.1"/>
</dbReference>
<organism evidence="1 2">
    <name type="scientific">Robbsia betulipollinis</name>
    <dbReference type="NCBI Taxonomy" id="2981849"/>
    <lineage>
        <taxon>Bacteria</taxon>
        <taxon>Pseudomonadati</taxon>
        <taxon>Pseudomonadota</taxon>
        <taxon>Betaproteobacteria</taxon>
        <taxon>Burkholderiales</taxon>
        <taxon>Burkholderiaceae</taxon>
        <taxon>Robbsia</taxon>
    </lineage>
</organism>